<dbReference type="GeneID" id="20656987"/>
<feature type="transmembrane region" description="Helical" evidence="1">
    <location>
        <begin position="226"/>
        <end position="250"/>
    </location>
</feature>
<dbReference type="Proteomes" id="UP000002640">
    <property type="component" value="Unassembled WGS sequence"/>
</dbReference>
<protein>
    <submittedName>
        <fullName evidence="2">Uncharacterized protein</fullName>
    </submittedName>
</protein>
<feature type="transmembrane region" description="Helical" evidence="1">
    <location>
        <begin position="75"/>
        <end position="98"/>
    </location>
</feature>
<feature type="transmembrane region" description="Helical" evidence="1">
    <location>
        <begin position="345"/>
        <end position="366"/>
    </location>
</feature>
<reference evidence="2 3" key="1">
    <citation type="journal article" date="2006" name="Science">
        <title>Phytophthora genome sequences uncover evolutionary origins and mechanisms of pathogenesis.</title>
        <authorList>
            <person name="Tyler B.M."/>
            <person name="Tripathy S."/>
            <person name="Zhang X."/>
            <person name="Dehal P."/>
            <person name="Jiang R.H."/>
            <person name="Aerts A."/>
            <person name="Arredondo F.D."/>
            <person name="Baxter L."/>
            <person name="Bensasson D."/>
            <person name="Beynon J.L."/>
            <person name="Chapman J."/>
            <person name="Damasceno C.M."/>
            <person name="Dorrance A.E."/>
            <person name="Dou D."/>
            <person name="Dickerman A.W."/>
            <person name="Dubchak I.L."/>
            <person name="Garbelotto M."/>
            <person name="Gijzen M."/>
            <person name="Gordon S.G."/>
            <person name="Govers F."/>
            <person name="Grunwald N.J."/>
            <person name="Huang W."/>
            <person name="Ivors K.L."/>
            <person name="Jones R.W."/>
            <person name="Kamoun S."/>
            <person name="Krampis K."/>
            <person name="Lamour K.H."/>
            <person name="Lee M.K."/>
            <person name="McDonald W.H."/>
            <person name="Medina M."/>
            <person name="Meijer H.J."/>
            <person name="Nordberg E.K."/>
            <person name="Maclean D.J."/>
            <person name="Ospina-Giraldo M.D."/>
            <person name="Morris P.F."/>
            <person name="Phuntumart V."/>
            <person name="Putnam N.H."/>
            <person name="Rash S."/>
            <person name="Rose J.K."/>
            <person name="Sakihama Y."/>
            <person name="Salamov A.A."/>
            <person name="Savidor A."/>
            <person name="Scheuring C.F."/>
            <person name="Smith B.M."/>
            <person name="Sobral B.W."/>
            <person name="Terry A."/>
            <person name="Torto-Alalibo T.A."/>
            <person name="Win J."/>
            <person name="Xu Z."/>
            <person name="Zhang H."/>
            <person name="Grigoriev I.V."/>
            <person name="Rokhsar D.S."/>
            <person name="Boore J.L."/>
        </authorList>
    </citation>
    <scope>NUCLEOTIDE SEQUENCE [LARGE SCALE GENOMIC DNA]</scope>
    <source>
        <strain evidence="2 3">P6497</strain>
    </source>
</reference>
<keyword evidence="1" id="KW-0812">Transmembrane</keyword>
<keyword evidence="3" id="KW-1185">Reference proteome</keyword>
<proteinExistence type="predicted"/>
<dbReference type="RefSeq" id="XP_009521913.1">
    <property type="nucleotide sequence ID" value="XM_009523618.1"/>
</dbReference>
<dbReference type="OMA" id="HRTERSC"/>
<feature type="transmembrane region" description="Helical" evidence="1">
    <location>
        <begin position="20"/>
        <end position="42"/>
    </location>
</feature>
<dbReference type="InParanoid" id="G4ZAJ9"/>
<sequence>MSPRASKQSPASQYVDLSPWAFALWWMVLFVVHVITGGYNAAYAMFYWELQNTYLYLCLDYSGIGMPADAHSTIAIVNAVLAGLHGVCLLSMVGASLWRRELAFSPWPEPSSKRGLFNKAVVPTADDRFSSRITSARTQTVYLYSLVWGRQGVLGVNGNKFHVILVVRELIETALQTVQAYRMSRLLPRVLLNRFYVCLLVLNCWSSVLIYSLLRHRIEAQRRFTCLLCDCILDLVSCVGVPLIILFSYLGDYDAGLTGFDMEKWYDDVWSAHALNEFQMIVVVSWSDLASRAFFSLGLIFTTTNLKELLRKYRRRIASTANSIRIPDKMPSLKSIALRARGRQVLLHLVHFLFAVWGVVVLSLHIQASVRPKAAQCVLQVFPWAESNPSCYLAVLDCYRLGITGKLAEVEDHWSEFDRSTVVTLVMRHCPNLEIPDMLADFHLTTGIKVYNSTIQSWEASAAITNTNHPELIWFYLVRVNLTDGVLPQGAQSLDFPAKLYDIEFCYTNLRELPDDLDSKWLIGTAIYMEYCQLTTVPLVLTRLDPYYLALTGNPITELPPELFEVPDMFHLGLGNTSIAQLPRNVTNLSPLLSFIHFTNTDVSFFWAWIDPLIQRALGGGEAPLKMGGSTYCFDVENVIHGNTDTFSVLPSGEYSPMLMDASEANRDVILQAVDCDLMHSRTFYPIAFEDSISSL</sequence>
<dbReference type="SMR" id="G4ZAJ9"/>
<evidence type="ECO:0000313" key="2">
    <source>
        <dbReference type="EMBL" id="EGZ19196.1"/>
    </source>
</evidence>
<dbReference type="KEGG" id="psoj:PHYSODRAFT_493797"/>
<dbReference type="Gene3D" id="3.80.10.10">
    <property type="entry name" value="Ribonuclease Inhibitor"/>
    <property type="match status" value="1"/>
</dbReference>
<organism evidence="2 3">
    <name type="scientific">Phytophthora sojae (strain P6497)</name>
    <name type="common">Soybean stem and root rot agent</name>
    <name type="synonym">Phytophthora megasperma f. sp. glycines</name>
    <dbReference type="NCBI Taxonomy" id="1094619"/>
    <lineage>
        <taxon>Eukaryota</taxon>
        <taxon>Sar</taxon>
        <taxon>Stramenopiles</taxon>
        <taxon>Oomycota</taxon>
        <taxon>Peronosporomycetes</taxon>
        <taxon>Peronosporales</taxon>
        <taxon>Peronosporaceae</taxon>
        <taxon>Phytophthora</taxon>
    </lineage>
</organism>
<keyword evidence="1" id="KW-0472">Membrane</keyword>
<dbReference type="EMBL" id="JH159153">
    <property type="protein sequence ID" value="EGZ19196.1"/>
    <property type="molecule type" value="Genomic_DNA"/>
</dbReference>
<dbReference type="InterPro" id="IPR032675">
    <property type="entry name" value="LRR_dom_sf"/>
</dbReference>
<evidence type="ECO:0000313" key="3">
    <source>
        <dbReference type="Proteomes" id="UP000002640"/>
    </source>
</evidence>
<feature type="transmembrane region" description="Helical" evidence="1">
    <location>
        <begin position="194"/>
        <end position="214"/>
    </location>
</feature>
<keyword evidence="1" id="KW-1133">Transmembrane helix</keyword>
<dbReference type="SUPFAM" id="SSF52058">
    <property type="entry name" value="L domain-like"/>
    <property type="match status" value="1"/>
</dbReference>
<gene>
    <name evidence="2" type="ORF">PHYSODRAFT_493797</name>
</gene>
<dbReference type="AlphaFoldDB" id="G4ZAJ9"/>
<accession>G4ZAJ9</accession>
<feature type="transmembrane region" description="Helical" evidence="1">
    <location>
        <begin position="289"/>
        <end position="306"/>
    </location>
</feature>
<evidence type="ECO:0000256" key="1">
    <source>
        <dbReference type="SAM" id="Phobius"/>
    </source>
</evidence>
<name>G4ZAJ9_PHYSP</name>